<evidence type="ECO:0000313" key="2">
    <source>
        <dbReference type="EMBL" id="QQE89861.1"/>
    </source>
</evidence>
<reference evidence="2 3" key="1">
    <citation type="submission" date="2020-12" db="EMBL/GenBank/DDBJ databases">
        <title>Genomic Analysis and Response surface optimization of nitrogen-fixing conditions for A. chroococcum strain HR1, Isolation from rhizosphere soil.</title>
        <authorList>
            <person name="Li J."/>
            <person name="Yang H."/>
            <person name="Liu H."/>
            <person name="Wang C."/>
            <person name="Tian Y."/>
            <person name="Lu X.Y."/>
        </authorList>
    </citation>
    <scope>NUCLEOTIDE SEQUENCE [LARGE SCALE GENOMIC DNA]</scope>
    <source>
        <strain evidence="2 3">HR1</strain>
    </source>
</reference>
<organism evidence="2 3">
    <name type="scientific">Azotobacter chroococcum</name>
    <dbReference type="NCBI Taxonomy" id="353"/>
    <lineage>
        <taxon>Bacteria</taxon>
        <taxon>Pseudomonadati</taxon>
        <taxon>Pseudomonadota</taxon>
        <taxon>Gammaproteobacteria</taxon>
        <taxon>Pseudomonadales</taxon>
        <taxon>Pseudomonadaceae</taxon>
        <taxon>Azotobacter</taxon>
    </lineage>
</organism>
<feature type="region of interest" description="Disordered" evidence="1">
    <location>
        <begin position="48"/>
        <end position="70"/>
    </location>
</feature>
<feature type="region of interest" description="Disordered" evidence="1">
    <location>
        <begin position="1"/>
        <end position="21"/>
    </location>
</feature>
<proteinExistence type="predicted"/>
<dbReference type="AlphaFoldDB" id="A0AAQ0C110"/>
<evidence type="ECO:0000313" key="3">
    <source>
        <dbReference type="Proteomes" id="UP000596192"/>
    </source>
</evidence>
<dbReference type="Proteomes" id="UP000596192">
    <property type="component" value="Chromosome"/>
</dbReference>
<dbReference type="EMBL" id="CP066310">
    <property type="protein sequence ID" value="QQE89861.1"/>
    <property type="molecule type" value="Genomic_DNA"/>
</dbReference>
<name>A0AAQ0C110_9GAMM</name>
<protein>
    <submittedName>
        <fullName evidence="2">Uncharacterized protein</fullName>
    </submittedName>
</protein>
<sequence length="161" mass="17284">MEKRFEQQSPTSPIALDGKTLRGSCPNGSAVHLMSAFATQARRMLVQQEVPDKASEITSPAGVDEAGGPAWRGIQHRHHRLPEGKALAAQIVAAKARLRADPEGQPFDTARGGRALVGRARLPGSALLALETIDKTMAPRGALLQPESRDLGDWLEPRAQL</sequence>
<accession>A0AAQ0C110</accession>
<evidence type="ECO:0000256" key="1">
    <source>
        <dbReference type="SAM" id="MobiDB-lite"/>
    </source>
</evidence>
<gene>
    <name evidence="2" type="ORF">GKQ51_05940</name>
</gene>